<dbReference type="RefSeq" id="WP_114090135.1">
    <property type="nucleotide sequence ID" value="NZ_JPWH01000024.1"/>
</dbReference>
<evidence type="ECO:0000313" key="1">
    <source>
        <dbReference type="EMBL" id="RCK43674.1"/>
    </source>
</evidence>
<gene>
    <name evidence="1" type="ORF">TH25_21235</name>
</gene>
<sequence length="60" mass="7032">MKRKIVLEVYASDYEIRAAKACAKRNGEKSLNAMLKNFVETEMRNYAFDDLQHHTKAARR</sequence>
<evidence type="ECO:0000313" key="2">
    <source>
        <dbReference type="Proteomes" id="UP000252517"/>
    </source>
</evidence>
<name>A0A367WQE1_9PROT</name>
<protein>
    <submittedName>
        <fullName evidence="1">Uncharacterized protein</fullName>
    </submittedName>
</protein>
<proteinExistence type="predicted"/>
<organism evidence="1 2">
    <name type="scientific">Thalassospira profundimaris</name>
    <dbReference type="NCBI Taxonomy" id="502049"/>
    <lineage>
        <taxon>Bacteria</taxon>
        <taxon>Pseudomonadati</taxon>
        <taxon>Pseudomonadota</taxon>
        <taxon>Alphaproteobacteria</taxon>
        <taxon>Rhodospirillales</taxon>
        <taxon>Thalassospiraceae</taxon>
        <taxon>Thalassospira</taxon>
    </lineage>
</organism>
<dbReference type="Proteomes" id="UP000252517">
    <property type="component" value="Unassembled WGS sequence"/>
</dbReference>
<comment type="caution">
    <text evidence="1">The sequence shown here is derived from an EMBL/GenBank/DDBJ whole genome shotgun (WGS) entry which is preliminary data.</text>
</comment>
<reference evidence="1 2" key="1">
    <citation type="submission" date="2014-07" db="EMBL/GenBank/DDBJ databases">
        <title>Draft genome sequence of Thalassospira profundimaris S25-3-2.</title>
        <authorList>
            <person name="Lai Q."/>
            <person name="Shao Z."/>
        </authorList>
    </citation>
    <scope>NUCLEOTIDE SEQUENCE [LARGE SCALE GENOMIC DNA]</scope>
    <source>
        <strain evidence="1 2">S25-3-2</strain>
    </source>
</reference>
<accession>A0A367WQE1</accession>
<dbReference type="AlphaFoldDB" id="A0A367WQE1"/>
<dbReference type="EMBL" id="JPWH01000024">
    <property type="protein sequence ID" value="RCK43674.1"/>
    <property type="molecule type" value="Genomic_DNA"/>
</dbReference>